<evidence type="ECO:0000313" key="1">
    <source>
        <dbReference type="EnsemblPlants" id="MELO3C027851.2.1"/>
    </source>
</evidence>
<protein>
    <submittedName>
        <fullName evidence="1">Uncharacterized protein</fullName>
    </submittedName>
</protein>
<reference evidence="1" key="1">
    <citation type="submission" date="2023-03" db="UniProtKB">
        <authorList>
            <consortium name="EnsemblPlants"/>
        </authorList>
    </citation>
    <scope>IDENTIFICATION</scope>
</reference>
<organism evidence="1">
    <name type="scientific">Cucumis melo</name>
    <name type="common">Muskmelon</name>
    <dbReference type="NCBI Taxonomy" id="3656"/>
    <lineage>
        <taxon>Eukaryota</taxon>
        <taxon>Viridiplantae</taxon>
        <taxon>Streptophyta</taxon>
        <taxon>Embryophyta</taxon>
        <taxon>Tracheophyta</taxon>
        <taxon>Spermatophyta</taxon>
        <taxon>Magnoliopsida</taxon>
        <taxon>eudicotyledons</taxon>
        <taxon>Gunneridae</taxon>
        <taxon>Pentapetalae</taxon>
        <taxon>rosids</taxon>
        <taxon>fabids</taxon>
        <taxon>Cucurbitales</taxon>
        <taxon>Cucurbitaceae</taxon>
        <taxon>Benincaseae</taxon>
        <taxon>Cucumis</taxon>
    </lineage>
</organism>
<sequence length="49" mass="5690">IRIFEYRQRVPTFFDQRKWTPSSPPIVDCGLGDAASYQLISKSLRQSMV</sequence>
<proteinExistence type="predicted"/>
<name>A0A9I9E2W5_CUCME</name>
<dbReference type="Gramene" id="MELO3C027851.2.1">
    <property type="protein sequence ID" value="MELO3C027851.2.1"/>
    <property type="gene ID" value="MELO3C027851.2"/>
</dbReference>
<accession>A0A9I9E2W5</accession>
<dbReference type="EnsemblPlants" id="MELO3C027851.2.1">
    <property type="protein sequence ID" value="MELO3C027851.2.1"/>
    <property type="gene ID" value="MELO3C027851.2"/>
</dbReference>
<dbReference type="AlphaFoldDB" id="A0A9I9E2W5"/>